<sequence length="147" mass="16396">MCQHDRFEQRHDHRYDNPRRESHLIANDLGVGTQLLPGPNADNSLLGPDAFTELDNEIAPKPASHSCFGSKHGPGLLPHRNLQVSGAMLRHRRNDRGIIPMWGGRLPDVRTGFGYRGKMHGSVIVTGGKATDKFPAGDDRTDGKWWR</sequence>
<keyword evidence="3" id="KW-1185">Reference proteome</keyword>
<dbReference type="EMBL" id="JBHUNF010000001">
    <property type="protein sequence ID" value="MFD2673970.1"/>
    <property type="molecule type" value="Genomic_DNA"/>
</dbReference>
<dbReference type="RefSeq" id="WP_159421325.1">
    <property type="nucleotide sequence ID" value="NZ_JBHUNF010000001.1"/>
</dbReference>
<dbReference type="Proteomes" id="UP001597453">
    <property type="component" value="Unassembled WGS sequence"/>
</dbReference>
<accession>A0ABW5RGS3</accession>
<name>A0ABW5RGS3_9MICO</name>
<evidence type="ECO:0000313" key="3">
    <source>
        <dbReference type="Proteomes" id="UP001597453"/>
    </source>
</evidence>
<gene>
    <name evidence="2" type="ORF">ACFSUQ_01430</name>
</gene>
<proteinExistence type="predicted"/>
<evidence type="ECO:0000256" key="1">
    <source>
        <dbReference type="SAM" id="MobiDB-lite"/>
    </source>
</evidence>
<evidence type="ECO:0000313" key="2">
    <source>
        <dbReference type="EMBL" id="MFD2673970.1"/>
    </source>
</evidence>
<protein>
    <submittedName>
        <fullName evidence="2">Uncharacterized protein</fullName>
    </submittedName>
</protein>
<organism evidence="2 3">
    <name type="scientific">Gulosibacter bifidus</name>
    <dbReference type="NCBI Taxonomy" id="272239"/>
    <lineage>
        <taxon>Bacteria</taxon>
        <taxon>Bacillati</taxon>
        <taxon>Actinomycetota</taxon>
        <taxon>Actinomycetes</taxon>
        <taxon>Micrococcales</taxon>
        <taxon>Microbacteriaceae</taxon>
        <taxon>Gulosibacter</taxon>
    </lineage>
</organism>
<feature type="region of interest" description="Disordered" evidence="1">
    <location>
        <begin position="1"/>
        <end position="20"/>
    </location>
</feature>
<reference evidence="3" key="1">
    <citation type="journal article" date="2019" name="Int. J. Syst. Evol. Microbiol.">
        <title>The Global Catalogue of Microorganisms (GCM) 10K type strain sequencing project: providing services to taxonomists for standard genome sequencing and annotation.</title>
        <authorList>
            <consortium name="The Broad Institute Genomics Platform"/>
            <consortium name="The Broad Institute Genome Sequencing Center for Infectious Disease"/>
            <person name="Wu L."/>
            <person name="Ma J."/>
        </authorList>
    </citation>
    <scope>NUCLEOTIDE SEQUENCE [LARGE SCALE GENOMIC DNA]</scope>
    <source>
        <strain evidence="3">TISTR 1511</strain>
    </source>
</reference>
<comment type="caution">
    <text evidence="2">The sequence shown here is derived from an EMBL/GenBank/DDBJ whole genome shotgun (WGS) entry which is preliminary data.</text>
</comment>